<dbReference type="EMBL" id="CP000504">
    <property type="protein sequence ID" value="ABL87470.1"/>
    <property type="molecule type" value="Genomic_DNA"/>
</dbReference>
<accession>A1RR88</accession>
<feature type="transmembrane region" description="Helical" evidence="1">
    <location>
        <begin position="31"/>
        <end position="54"/>
    </location>
</feature>
<dbReference type="Proteomes" id="UP000002595">
    <property type="component" value="Chromosome"/>
</dbReference>
<gene>
    <name evidence="2" type="ordered locus">Pisl_0291</name>
</gene>
<dbReference type="HOGENOM" id="CLU_2550415_0_0_2"/>
<keyword evidence="1" id="KW-1133">Transmembrane helix</keyword>
<protein>
    <submittedName>
        <fullName evidence="2">Uncharacterized protein</fullName>
    </submittedName>
</protein>
<sequence length="82" mass="8663">MGPLLLVVGLAAAAISDVVLALPNAVFKDGVVWLLVRDISSLIVYIVVFDIFMLPLALTARPKPDADVRIIALYMALTAGGN</sequence>
<reference evidence="2" key="1">
    <citation type="submission" date="2006-12" db="EMBL/GenBank/DDBJ databases">
        <title>Complete sequence of Pyrobaculum islandicum DSM 4184.</title>
        <authorList>
            <person name="Copeland A."/>
            <person name="Lucas S."/>
            <person name="Lapidus A."/>
            <person name="Barry K."/>
            <person name="Detter J.C."/>
            <person name="Glavina del Rio T."/>
            <person name="Dalin E."/>
            <person name="Tice H."/>
            <person name="Pitluck S."/>
            <person name="Meincke L."/>
            <person name="Brettin T."/>
            <person name="Bruce D."/>
            <person name="Han C."/>
            <person name="Tapia R."/>
            <person name="Gilna P."/>
            <person name="Schmutz J."/>
            <person name="Larimer F."/>
            <person name="Land M."/>
            <person name="Hauser L."/>
            <person name="Kyrpides N."/>
            <person name="Mikhailova N."/>
            <person name="Cozen A.E."/>
            <person name="Fitz-Gibbon S.T."/>
            <person name="House C.H."/>
            <person name="Saltikov C."/>
            <person name="Lowe T."/>
            <person name="Richardson P."/>
        </authorList>
    </citation>
    <scope>NUCLEOTIDE SEQUENCE [LARGE SCALE GENOMIC DNA]</scope>
    <source>
        <strain evidence="2">DSM 4184</strain>
    </source>
</reference>
<proteinExistence type="predicted"/>
<dbReference type="GeneID" id="4616438"/>
<evidence type="ECO:0000313" key="2">
    <source>
        <dbReference type="EMBL" id="ABL87470.1"/>
    </source>
</evidence>
<dbReference type="RefSeq" id="WP_011762047.1">
    <property type="nucleotide sequence ID" value="NC_008701.1"/>
</dbReference>
<keyword evidence="1" id="KW-0812">Transmembrane</keyword>
<keyword evidence="3" id="KW-1185">Reference proteome</keyword>
<dbReference type="AlphaFoldDB" id="A1RR88"/>
<dbReference type="KEGG" id="pis:Pisl_0291"/>
<keyword evidence="1" id="KW-0472">Membrane</keyword>
<evidence type="ECO:0000256" key="1">
    <source>
        <dbReference type="SAM" id="Phobius"/>
    </source>
</evidence>
<evidence type="ECO:0000313" key="3">
    <source>
        <dbReference type="Proteomes" id="UP000002595"/>
    </source>
</evidence>
<dbReference type="STRING" id="384616.Pisl_0291"/>
<name>A1RR88_PYRIL</name>
<organism evidence="2 3">
    <name type="scientific">Pyrobaculum islandicum (strain DSM 4184 / JCM 9189 / GEO3)</name>
    <dbReference type="NCBI Taxonomy" id="384616"/>
    <lineage>
        <taxon>Archaea</taxon>
        <taxon>Thermoproteota</taxon>
        <taxon>Thermoprotei</taxon>
        <taxon>Thermoproteales</taxon>
        <taxon>Thermoproteaceae</taxon>
        <taxon>Pyrobaculum</taxon>
    </lineage>
</organism>